<keyword evidence="3" id="KW-1185">Reference proteome</keyword>
<evidence type="ECO:0000313" key="3">
    <source>
        <dbReference type="Proteomes" id="UP000217895"/>
    </source>
</evidence>
<evidence type="ECO:0000313" key="2">
    <source>
        <dbReference type="EMBL" id="BAY57762.1"/>
    </source>
</evidence>
<name>A0A1Z4JLX4_LEPBY</name>
<feature type="region of interest" description="Disordered" evidence="1">
    <location>
        <begin position="34"/>
        <end position="57"/>
    </location>
</feature>
<organism evidence="2 3">
    <name type="scientific">Leptolyngbya boryana NIES-2135</name>
    <dbReference type="NCBI Taxonomy" id="1973484"/>
    <lineage>
        <taxon>Bacteria</taxon>
        <taxon>Bacillati</taxon>
        <taxon>Cyanobacteriota</taxon>
        <taxon>Cyanophyceae</taxon>
        <taxon>Leptolyngbyales</taxon>
        <taxon>Leptolyngbyaceae</taxon>
        <taxon>Leptolyngbya group</taxon>
        <taxon>Leptolyngbya</taxon>
    </lineage>
</organism>
<evidence type="ECO:0000256" key="1">
    <source>
        <dbReference type="SAM" id="MobiDB-lite"/>
    </source>
</evidence>
<feature type="region of interest" description="Disordered" evidence="1">
    <location>
        <begin position="830"/>
        <end position="875"/>
    </location>
</feature>
<dbReference type="AlphaFoldDB" id="A0A1Z4JLX4"/>
<proteinExistence type="predicted"/>
<sequence length="875" mass="97362">MSFSEAYARTYFTDSTGRIDYAKYWDTITGKNYTGNARNPEPPPSKPIQPHAVSQGSYDARMAEALRVNAAFDRNTGRIDVDRLIKMAEADRRQGFSTNEIQIRSNDSSSAIVKYGTDRNRISAQQRFDQGFTSAQPFPRGQGNAAPPPVQVNRGGFGGGMGAAAIGGAAISAVGDWIIRTQGNKARDTLSDWIRQAIGKPPLTQQEKQEIARIQEEPNPFERARKLQEFQQRKTQDARTSWKPWEQGKVQDATIYNFEPSEVQTFVVFVVASRYNRNTGSVANPGDKSLTLRPGEEDTNVSNFQPRIGIPLSIERETADESTPHSTNPQTIDESGMRIVNRFYLVWKNANGEQIRELIGEPVSTASLWFGNFRVRYNSDAAKPFNGGGEVQGDRQNGIDPNLEPPPFQFIFAPPPPGRRVTDPPPPPNRRLEPPPPPERRLESPPPERRLEPPPPVVFAPPPPGQRIEPPPPPPIRPGIDPKPRYEIRQEIRTDQRPNFAPEVNLRQRPNFAPEVGLRQRLDGRVTTDFLKDGKIKPDKIQEIQDKAERRVEPDLSTPPLCQNDCIANLQRGQQNQNQTVTVTVDKFVTWNRLTGAVFVKEPVQVPANMAPFAQMMGDRTANIRSRFGLAELRARLTQVMNTLSTAASLHNAAMLSANLGQTMGDVVTQSVQTFAPMFGVDKTAAEAFDFNEVLGKAVNETMENALGAETWNGTKATFTKLNRIVTTASQIVWTVRSIADSSREIAEWTAENTGKIGNALKRFRVVGENAYPWMPERVTAQSKWQQRMQKFRDGQENLDDAASSIASVVGEVRSITEEVNEFREQKEAFDKAIKEATPNSRPDNDSTKATADQSNAASKSPTLQPTDRTKGDAE</sequence>
<accession>A0A1Z4JLX4</accession>
<dbReference type="EMBL" id="AP018203">
    <property type="protein sequence ID" value="BAY57762.1"/>
    <property type="molecule type" value="Genomic_DNA"/>
</dbReference>
<feature type="compositionally biased region" description="Polar residues" evidence="1">
    <location>
        <begin position="838"/>
        <end position="867"/>
    </location>
</feature>
<dbReference type="Proteomes" id="UP000217895">
    <property type="component" value="Chromosome"/>
</dbReference>
<feature type="compositionally biased region" description="Basic and acidic residues" evidence="1">
    <location>
        <begin position="430"/>
        <end position="452"/>
    </location>
</feature>
<reference evidence="2 3" key="1">
    <citation type="submission" date="2017-06" db="EMBL/GenBank/DDBJ databases">
        <title>Genome sequencing of cyanobaciteial culture collection at National Institute for Environmental Studies (NIES).</title>
        <authorList>
            <person name="Hirose Y."/>
            <person name="Shimura Y."/>
            <person name="Fujisawa T."/>
            <person name="Nakamura Y."/>
            <person name="Kawachi M."/>
        </authorList>
    </citation>
    <scope>NUCLEOTIDE SEQUENCE [LARGE SCALE GENOMIC DNA]</scope>
    <source>
        <strain evidence="2 3">NIES-2135</strain>
    </source>
</reference>
<feature type="compositionally biased region" description="Pro residues" evidence="1">
    <location>
        <begin position="403"/>
        <end position="429"/>
    </location>
</feature>
<protein>
    <submittedName>
        <fullName evidence="2">Uncharacterized protein</fullName>
    </submittedName>
</protein>
<feature type="region of interest" description="Disordered" evidence="1">
    <location>
        <begin position="383"/>
        <end position="483"/>
    </location>
</feature>
<gene>
    <name evidence="2" type="ORF">NIES2135_46330</name>
</gene>
<dbReference type="SUPFAM" id="SSF58104">
    <property type="entry name" value="Methyl-accepting chemotaxis protein (MCP) signaling domain"/>
    <property type="match status" value="1"/>
</dbReference>
<feature type="compositionally biased region" description="Pro residues" evidence="1">
    <location>
        <begin position="453"/>
        <end position="477"/>
    </location>
</feature>